<dbReference type="Pfam" id="PF00512">
    <property type="entry name" value="HisKA"/>
    <property type="match status" value="1"/>
</dbReference>
<dbReference type="Pfam" id="PF00989">
    <property type="entry name" value="PAS"/>
    <property type="match status" value="1"/>
</dbReference>
<evidence type="ECO:0000259" key="9">
    <source>
        <dbReference type="PROSITE" id="PS50113"/>
    </source>
</evidence>
<dbReference type="SUPFAM" id="SSF55781">
    <property type="entry name" value="GAF domain-like"/>
    <property type="match status" value="2"/>
</dbReference>
<dbReference type="Proteomes" id="UP000250918">
    <property type="component" value="Unassembled WGS sequence"/>
</dbReference>
<dbReference type="Gene3D" id="3.30.450.20">
    <property type="entry name" value="PAS domain"/>
    <property type="match status" value="4"/>
</dbReference>
<protein>
    <recommendedName>
        <fullName evidence="2">histidine kinase</fullName>
        <ecNumber evidence="2">2.7.13.3</ecNumber>
    </recommendedName>
</protein>
<keyword evidence="4" id="KW-0808">Transferase</keyword>
<comment type="caution">
    <text evidence="10">The sequence shown here is derived from an EMBL/GenBank/DDBJ whole genome shotgun (WGS) entry which is preliminary data.</text>
</comment>
<feature type="domain" description="Histidine kinase" evidence="7">
    <location>
        <begin position="966"/>
        <end position="1189"/>
    </location>
</feature>
<dbReference type="Gene3D" id="1.10.287.130">
    <property type="match status" value="1"/>
</dbReference>
<evidence type="ECO:0000256" key="2">
    <source>
        <dbReference type="ARBA" id="ARBA00012438"/>
    </source>
</evidence>
<dbReference type="PRINTS" id="PR00344">
    <property type="entry name" value="BCTRLSENSOR"/>
</dbReference>
<dbReference type="InterPro" id="IPR036097">
    <property type="entry name" value="HisK_dim/P_sf"/>
</dbReference>
<reference evidence="10 11" key="1">
    <citation type="journal article" date="2018" name="ISME J.">
        <title>A methanotrophic archaeon couples anaerobic oxidation of methane to Fe(III) reduction.</title>
        <authorList>
            <person name="Cai C."/>
            <person name="Leu A.O."/>
            <person name="Xie G.J."/>
            <person name="Guo J."/>
            <person name="Feng Y."/>
            <person name="Zhao J.X."/>
            <person name="Tyson G.W."/>
            <person name="Yuan Z."/>
            <person name="Hu S."/>
        </authorList>
    </citation>
    <scope>NUCLEOTIDE SEQUENCE [LARGE SCALE GENOMIC DNA]</scope>
    <source>
        <strain evidence="10">FeB_12</strain>
    </source>
</reference>
<dbReference type="PROSITE" id="PS50113">
    <property type="entry name" value="PAC"/>
    <property type="match status" value="1"/>
</dbReference>
<dbReference type="PROSITE" id="PS50109">
    <property type="entry name" value="HIS_KIN"/>
    <property type="match status" value="1"/>
</dbReference>
<dbReference type="SMART" id="SM00086">
    <property type="entry name" value="PAC"/>
    <property type="match status" value="2"/>
</dbReference>
<dbReference type="SMART" id="SM00387">
    <property type="entry name" value="HATPase_c"/>
    <property type="match status" value="1"/>
</dbReference>
<dbReference type="Gene3D" id="3.30.450.40">
    <property type="match status" value="1"/>
</dbReference>
<dbReference type="SUPFAM" id="SSF55874">
    <property type="entry name" value="ATPase domain of HSP90 chaperone/DNA topoisomerase II/histidine kinase"/>
    <property type="match status" value="1"/>
</dbReference>
<dbReference type="InterPro" id="IPR003018">
    <property type="entry name" value="GAF"/>
</dbReference>
<dbReference type="PROSITE" id="PS50112">
    <property type="entry name" value="PAS"/>
    <property type="match status" value="3"/>
</dbReference>
<dbReference type="PANTHER" id="PTHR43304:SF1">
    <property type="entry name" value="PAC DOMAIN-CONTAINING PROTEIN"/>
    <property type="match status" value="1"/>
</dbReference>
<dbReference type="SMART" id="SM00065">
    <property type="entry name" value="GAF"/>
    <property type="match status" value="2"/>
</dbReference>
<dbReference type="InterPro" id="IPR000014">
    <property type="entry name" value="PAS"/>
</dbReference>
<gene>
    <name evidence="10" type="ORF">C3F09_08070</name>
</gene>
<dbReference type="InterPro" id="IPR004358">
    <property type="entry name" value="Sig_transdc_His_kin-like_C"/>
</dbReference>
<dbReference type="InterPro" id="IPR003661">
    <property type="entry name" value="HisK_dim/P_dom"/>
</dbReference>
<dbReference type="SMART" id="SM00091">
    <property type="entry name" value="PAS"/>
    <property type="match status" value="4"/>
</dbReference>
<dbReference type="SUPFAM" id="SSF55785">
    <property type="entry name" value="PYP-like sensor domain (PAS domain)"/>
    <property type="match status" value="4"/>
</dbReference>
<keyword evidence="5" id="KW-0418">Kinase</keyword>
<dbReference type="InterPro" id="IPR003594">
    <property type="entry name" value="HATPase_dom"/>
</dbReference>
<dbReference type="Pfam" id="PF08448">
    <property type="entry name" value="PAS_4"/>
    <property type="match status" value="1"/>
</dbReference>
<dbReference type="EMBL" id="PQAP01000120">
    <property type="protein sequence ID" value="PWB71244.1"/>
    <property type="molecule type" value="Genomic_DNA"/>
</dbReference>
<dbReference type="EC" id="2.7.13.3" evidence="2"/>
<evidence type="ECO:0000313" key="10">
    <source>
        <dbReference type="EMBL" id="PWB71244.1"/>
    </source>
</evidence>
<keyword evidence="6" id="KW-0812">Transmembrane</keyword>
<evidence type="ECO:0000259" key="8">
    <source>
        <dbReference type="PROSITE" id="PS50112"/>
    </source>
</evidence>
<evidence type="ECO:0000256" key="5">
    <source>
        <dbReference type="ARBA" id="ARBA00022777"/>
    </source>
</evidence>
<dbReference type="Pfam" id="PF01590">
    <property type="entry name" value="GAF"/>
    <property type="match status" value="1"/>
</dbReference>
<proteinExistence type="predicted"/>
<dbReference type="Gene3D" id="3.30.565.10">
    <property type="entry name" value="Histidine kinase-like ATPase, C-terminal domain"/>
    <property type="match status" value="1"/>
</dbReference>
<dbReference type="AlphaFoldDB" id="A0A855X2V1"/>
<keyword evidence="3" id="KW-0597">Phosphoprotein</keyword>
<feature type="transmembrane region" description="Helical" evidence="6">
    <location>
        <begin position="68"/>
        <end position="89"/>
    </location>
</feature>
<evidence type="ECO:0000259" key="7">
    <source>
        <dbReference type="PROSITE" id="PS50109"/>
    </source>
</evidence>
<evidence type="ECO:0000256" key="4">
    <source>
        <dbReference type="ARBA" id="ARBA00022679"/>
    </source>
</evidence>
<dbReference type="SUPFAM" id="SSF47384">
    <property type="entry name" value="Homodimeric domain of signal transducing histidine kinase"/>
    <property type="match status" value="1"/>
</dbReference>
<dbReference type="InterPro" id="IPR013655">
    <property type="entry name" value="PAS_fold_3"/>
</dbReference>
<dbReference type="GO" id="GO:0000155">
    <property type="term" value="F:phosphorelay sensor kinase activity"/>
    <property type="evidence" value="ECO:0007669"/>
    <property type="project" value="InterPro"/>
</dbReference>
<dbReference type="InterPro" id="IPR035965">
    <property type="entry name" value="PAS-like_dom_sf"/>
</dbReference>
<keyword evidence="6" id="KW-0472">Membrane</keyword>
<dbReference type="Pfam" id="PF13188">
    <property type="entry name" value="PAS_8"/>
    <property type="match status" value="1"/>
</dbReference>
<dbReference type="InterPro" id="IPR052162">
    <property type="entry name" value="Sensor_kinase/Photoreceptor"/>
</dbReference>
<dbReference type="Pfam" id="PF02518">
    <property type="entry name" value="HATPase_c"/>
    <property type="match status" value="1"/>
</dbReference>
<evidence type="ECO:0000256" key="6">
    <source>
        <dbReference type="SAM" id="Phobius"/>
    </source>
</evidence>
<dbReference type="InterPro" id="IPR013767">
    <property type="entry name" value="PAS_fold"/>
</dbReference>
<evidence type="ECO:0000313" key="11">
    <source>
        <dbReference type="Proteomes" id="UP000250918"/>
    </source>
</evidence>
<accession>A0A855X2V1</accession>
<dbReference type="PANTHER" id="PTHR43304">
    <property type="entry name" value="PHYTOCHROME-LIKE PROTEIN CPH1"/>
    <property type="match status" value="1"/>
</dbReference>
<organism evidence="10 11">
    <name type="scientific">candidate division GN15 bacterium</name>
    <dbReference type="NCBI Taxonomy" id="2072418"/>
    <lineage>
        <taxon>Bacteria</taxon>
        <taxon>candidate division GN15</taxon>
    </lineage>
</organism>
<dbReference type="InterPro" id="IPR013656">
    <property type="entry name" value="PAS_4"/>
</dbReference>
<name>A0A855X2V1_9BACT</name>
<dbReference type="SMART" id="SM00388">
    <property type="entry name" value="HisKA"/>
    <property type="match status" value="1"/>
</dbReference>
<dbReference type="InterPro" id="IPR036890">
    <property type="entry name" value="HATPase_C_sf"/>
</dbReference>
<feature type="domain" description="PAS" evidence="8">
    <location>
        <begin position="377"/>
        <end position="439"/>
    </location>
</feature>
<keyword evidence="6" id="KW-1133">Transmembrane helix</keyword>
<dbReference type="CDD" id="cd00130">
    <property type="entry name" value="PAS"/>
    <property type="match status" value="2"/>
</dbReference>
<comment type="catalytic activity">
    <reaction evidence="1">
        <text>ATP + protein L-histidine = ADP + protein N-phospho-L-histidine.</text>
        <dbReference type="EC" id="2.7.13.3"/>
    </reaction>
</comment>
<feature type="domain" description="PAS" evidence="8">
    <location>
        <begin position="518"/>
        <end position="575"/>
    </location>
</feature>
<dbReference type="NCBIfam" id="TIGR00229">
    <property type="entry name" value="sensory_box"/>
    <property type="match status" value="3"/>
</dbReference>
<dbReference type="InterPro" id="IPR029016">
    <property type="entry name" value="GAF-like_dom_sf"/>
</dbReference>
<feature type="domain" description="PAC" evidence="9">
    <location>
        <begin position="578"/>
        <end position="630"/>
    </location>
</feature>
<sequence length="1212" mass="133391">MSFPILLALCILTQLSVVGTVYFLLTSAGRRPGLVRGLGLFLFCGLEIAILLHITLARRGHELKTGNFLTDIALAALIALAFGFGSSLLKLLNRSRNALVQSENLSSTLFDQSSEPVILLDHSGRPLDINSAACDYLGYSREESLTLTVPDVVHPDDASGMMYQLSTMVCGDIARARVRVRRKDGIWMETETSTRRLDNGTFLTLARDITSQARQQRMLERFAEISSGSGDRFFTAVARSLSETLGLEHVLVGELLPGRTDRVRTLALMLDGELTAAVEYDLAGTPCGAIVGKTMACYPSHLREFFPDAAMLAQIGAVSYVGTPLWAFDGSPLGILCALSRKPIADPQYCQTVLSCYSRRVESEIERMRTEAALRESEERYSNVVNVSPIGMHMYRLEADGRLILEAANPAADWLLGLDHSKLLGRTIEDAFPSLAHTEIPEQYRRVAVHGERWRNESVTYKGNKIDGAFEVVAFQRSPRKMAAVFMNITDRKKAEEALRESEAGLANAQRITHIGNWTVDPVTNASFWSTEMYRMCGMSPKDKPPTFFEYLDSFVHPDDRDMVRTAMSGLLKGRSHQPLDYRIILPDGSVRVCQVQSTVDCDSAGRPVRISGTTQDITERKHAEETLHRQNDFLVALQESALDLVSESDLDTLLRSVLSRACQFLGTESGYIDLLETGADHLTPGIALGCLDQDHLKFAVRKGEGITGTAWETGEPVVVNDYDTWPGRIPGCELNTLGAMVAVPLVAKSGVVGVIGLAHQKSSPCTFDEESVIRLVEFARFAAMAIERARLHDALRSELTARQTEIGVREQVESELQRSLSLLRATLESTADGILVVDRQGGIAGYNRKFLELWRIPITLAERKDDANLIAFVLDQLKDPDGFVRKVTDLYASPLAESYDHLEFKDGRHFERYSIPQRAGDEVIGRVWCFRDITDRKRAEKERARLEEQLLLSQKLETIGTLAAGIAHDFNNLLVPVIGYTELADSELTDEDPRHLHLAEVLKAAYRAKSLVGQILAFSRQQPTDSKQLHLESVVQESAALLRSTLEPNISLETRFDPDLPPLFADITQLHQVIMNLGVNSSHAMKSGGKLSISVRATSSASANCLVCGCQLFGTHLELCVADTGHGMDQATLRRVFDPFFTTKPVGEGTGLGLAVTHGIVSRHGGHICVQSEVGHGTEVYIYLPAVETLDHCTLTAATGCDVVAVQSPLA</sequence>
<dbReference type="Pfam" id="PF13185">
    <property type="entry name" value="GAF_2"/>
    <property type="match status" value="1"/>
</dbReference>
<evidence type="ECO:0000256" key="1">
    <source>
        <dbReference type="ARBA" id="ARBA00000085"/>
    </source>
</evidence>
<dbReference type="GO" id="GO:0006355">
    <property type="term" value="P:regulation of DNA-templated transcription"/>
    <property type="evidence" value="ECO:0007669"/>
    <property type="project" value="InterPro"/>
</dbReference>
<dbReference type="InterPro" id="IPR000700">
    <property type="entry name" value="PAS-assoc_C"/>
</dbReference>
<evidence type="ECO:0000256" key="3">
    <source>
        <dbReference type="ARBA" id="ARBA00022553"/>
    </source>
</evidence>
<dbReference type="Gene3D" id="2.10.70.100">
    <property type="match status" value="1"/>
</dbReference>
<feature type="domain" description="PAS" evidence="8">
    <location>
        <begin position="102"/>
        <end position="172"/>
    </location>
</feature>
<feature type="transmembrane region" description="Helical" evidence="6">
    <location>
        <begin position="35"/>
        <end position="56"/>
    </location>
</feature>
<dbReference type="InterPro" id="IPR001610">
    <property type="entry name" value="PAC"/>
</dbReference>
<dbReference type="InterPro" id="IPR005467">
    <property type="entry name" value="His_kinase_dom"/>
</dbReference>
<dbReference type="Pfam" id="PF08447">
    <property type="entry name" value="PAS_3"/>
    <property type="match status" value="1"/>
</dbReference>